<dbReference type="Pfam" id="PF03567">
    <property type="entry name" value="Sulfotransfer_2"/>
    <property type="match status" value="1"/>
</dbReference>
<evidence type="ECO:0000313" key="2">
    <source>
        <dbReference type="Proteomes" id="UP000284547"/>
    </source>
</evidence>
<dbReference type="AlphaFoldDB" id="A0A411YW90"/>
<dbReference type="InterPro" id="IPR027417">
    <property type="entry name" value="P-loop_NTPase"/>
</dbReference>
<evidence type="ECO:0008006" key="3">
    <source>
        <dbReference type="Google" id="ProtNLM"/>
    </source>
</evidence>
<name>A0A411YW90_9RHOB</name>
<evidence type="ECO:0000313" key="1">
    <source>
        <dbReference type="EMBL" id="RGP35157.1"/>
    </source>
</evidence>
<dbReference type="Gene3D" id="3.40.50.300">
    <property type="entry name" value="P-loop containing nucleotide triphosphate hydrolases"/>
    <property type="match status" value="1"/>
</dbReference>
<accession>A0A411YW90</accession>
<dbReference type="SUPFAM" id="SSF52540">
    <property type="entry name" value="P-loop containing nucleoside triphosphate hydrolases"/>
    <property type="match status" value="1"/>
</dbReference>
<dbReference type="Proteomes" id="UP000284547">
    <property type="component" value="Unassembled WGS sequence"/>
</dbReference>
<sequence length="214" mass="24577">MPYILENVAYLPVPKNACTSIKQMFYESEHRVKFSPYKGDNGKTVFIHNLHPTVLFNEIDKSSIRELHRIAVVRDPIKRVLSAYSNRVVHHRELSVDKQGKRLAKYDLIPDPDLSTFIDRLDDYCSAVPSINHHTRAQVDFLGSDPAYLSRVYRFSELDILAADVSQIAGKRLTLPWLQRGGPKLSFTDITDSQHEKLRALFAADYKVFGAWFQ</sequence>
<dbReference type="EMBL" id="QWEY01000022">
    <property type="protein sequence ID" value="RGP35157.1"/>
    <property type="molecule type" value="Genomic_DNA"/>
</dbReference>
<keyword evidence="2" id="KW-1185">Reference proteome</keyword>
<proteinExistence type="predicted"/>
<organism evidence="1 2">
    <name type="scientific">Pseudotabrizicola alkalilacus</name>
    <dbReference type="NCBI Taxonomy" id="2305252"/>
    <lineage>
        <taxon>Bacteria</taxon>
        <taxon>Pseudomonadati</taxon>
        <taxon>Pseudomonadota</taxon>
        <taxon>Alphaproteobacteria</taxon>
        <taxon>Rhodobacterales</taxon>
        <taxon>Paracoccaceae</taxon>
        <taxon>Pseudotabrizicola</taxon>
    </lineage>
</organism>
<dbReference type="GO" id="GO:0016020">
    <property type="term" value="C:membrane"/>
    <property type="evidence" value="ECO:0007669"/>
    <property type="project" value="InterPro"/>
</dbReference>
<comment type="caution">
    <text evidence="1">The sequence shown here is derived from an EMBL/GenBank/DDBJ whole genome shotgun (WGS) entry which is preliminary data.</text>
</comment>
<dbReference type="GO" id="GO:0008146">
    <property type="term" value="F:sulfotransferase activity"/>
    <property type="evidence" value="ECO:0007669"/>
    <property type="project" value="InterPro"/>
</dbReference>
<reference evidence="1 2" key="1">
    <citation type="submission" date="2018-08" db="EMBL/GenBank/DDBJ databases">
        <title>Flavobacterium tibetense sp. nov., isolated from a wetland YonghuCo on Tibetan Plateau.</title>
        <authorList>
            <person name="Phurbu D."/>
            <person name="Lu H."/>
            <person name="Xing P."/>
        </authorList>
    </citation>
    <scope>NUCLEOTIDE SEQUENCE [LARGE SCALE GENOMIC DNA]</scope>
    <source>
        <strain evidence="1 2">DJC</strain>
    </source>
</reference>
<dbReference type="OrthoDB" id="554104at2"/>
<gene>
    <name evidence="1" type="ORF">D1012_21585</name>
</gene>
<protein>
    <recommendedName>
        <fullName evidence="3">Sulfotransferase family protein</fullName>
    </recommendedName>
</protein>
<dbReference type="InterPro" id="IPR005331">
    <property type="entry name" value="Sulfotransferase"/>
</dbReference>
<dbReference type="RefSeq" id="WP_118156186.1">
    <property type="nucleotide sequence ID" value="NZ_QWEY01000022.1"/>
</dbReference>